<accession>A0AA88AI73</accession>
<sequence length="148" mass="16905">MMSVHLIVWLMRSDGILFGTFPFPRRSRSRSFHCDAIREVWDRSVFGVAALDSFHGSSMKDFLWFCHSRFKKEDFVVFLTLLWFLMCRLRLSAVESDAIQAVNIVNNPAILAPVGPVVDDILILLKESGGSYCCAVLFPVWQIVQPIH</sequence>
<comment type="caution">
    <text evidence="1">The sequence shown here is derived from an EMBL/GenBank/DDBJ whole genome shotgun (WGS) entry which is preliminary data.</text>
</comment>
<gene>
    <name evidence="1" type="ORF">TIFTF001_025116</name>
</gene>
<keyword evidence="2" id="KW-1185">Reference proteome</keyword>
<dbReference type="Proteomes" id="UP001187192">
    <property type="component" value="Unassembled WGS sequence"/>
</dbReference>
<dbReference type="EMBL" id="BTGU01000061">
    <property type="protein sequence ID" value="GMN55994.1"/>
    <property type="molecule type" value="Genomic_DNA"/>
</dbReference>
<name>A0AA88AI73_FICCA</name>
<organism evidence="1 2">
    <name type="scientific">Ficus carica</name>
    <name type="common">Common fig</name>
    <dbReference type="NCBI Taxonomy" id="3494"/>
    <lineage>
        <taxon>Eukaryota</taxon>
        <taxon>Viridiplantae</taxon>
        <taxon>Streptophyta</taxon>
        <taxon>Embryophyta</taxon>
        <taxon>Tracheophyta</taxon>
        <taxon>Spermatophyta</taxon>
        <taxon>Magnoliopsida</taxon>
        <taxon>eudicotyledons</taxon>
        <taxon>Gunneridae</taxon>
        <taxon>Pentapetalae</taxon>
        <taxon>rosids</taxon>
        <taxon>fabids</taxon>
        <taxon>Rosales</taxon>
        <taxon>Moraceae</taxon>
        <taxon>Ficeae</taxon>
        <taxon>Ficus</taxon>
    </lineage>
</organism>
<proteinExistence type="predicted"/>
<evidence type="ECO:0000313" key="2">
    <source>
        <dbReference type="Proteomes" id="UP001187192"/>
    </source>
</evidence>
<dbReference type="AlphaFoldDB" id="A0AA88AI73"/>
<reference evidence="1" key="1">
    <citation type="submission" date="2023-07" db="EMBL/GenBank/DDBJ databases">
        <title>draft genome sequence of fig (Ficus carica).</title>
        <authorList>
            <person name="Takahashi T."/>
            <person name="Nishimura K."/>
        </authorList>
    </citation>
    <scope>NUCLEOTIDE SEQUENCE</scope>
</reference>
<evidence type="ECO:0000313" key="1">
    <source>
        <dbReference type="EMBL" id="GMN55994.1"/>
    </source>
</evidence>
<protein>
    <submittedName>
        <fullName evidence="1">Uncharacterized protein</fullName>
    </submittedName>
</protein>